<dbReference type="PANTHER" id="PTHR45527">
    <property type="entry name" value="NONRIBOSOMAL PEPTIDE SYNTHETASE"/>
    <property type="match status" value="1"/>
</dbReference>
<evidence type="ECO:0000256" key="2">
    <source>
        <dbReference type="ARBA" id="ARBA00022450"/>
    </source>
</evidence>
<dbReference type="SUPFAM" id="SSF47336">
    <property type="entry name" value="ACP-like"/>
    <property type="match status" value="1"/>
</dbReference>
<dbReference type="PROSITE" id="PS00012">
    <property type="entry name" value="PHOSPHOPANTETHEINE"/>
    <property type="match status" value="1"/>
</dbReference>
<sequence length="766" mass="82954">HTQLLDHHHLGLPDIHRATGPATTFDTLTVFESYPLDTTLDGQNTDLEITATRGSDATHYPLAVAASADDRLHLKFEYLPDLLGREAVQSIAARVRKVLTVMATEPDTRLAGLHLLDQAELRNLVPARGAPARESRTLAQMFADSAAGNPDAPALSFEGRTLTYRELDETSNRMARLLIDFGATPESFVAFALSRSVDSVLAVWAISKTGAAFLPVDPGYPRTRIEQMLTDSGALLGLSCSEYRDRLPDTTTWLFVDRPDFRNRTESYSAVPVGDRDRRLPSRIDQPAYLIYTSGSTGVPKGVVVTHRGLCSFAAAQAELLAPRTDSRVLHFSSPTFDGSLFDYLLAFGSAATMVITPRDVFGGAELTRLIEAERITHAFVPTAALATTDPADLDTFRDVVVGGEACPPGLVDRWAPGRRLRNGYGPTETTVMCNISDPMSAGADITVGRPIRGVAELVLDSRLQPVPVGAPGELYVAGGGLARGYHGRRALTATRFVAHPYGSAGERLYRTGDIVRWRTEDHTLEYLGRSDFQVKIRGFRIELGEIDAALTRHPAVAYAATNGIAGPSGDTVLVSHVLPAEGMEAVPAQLTAYLAESLPAYMVPAAIVTIEEIPLTRVGKLDRAALPEPQFDRGADPAPHTATPIEETVADAFAAALGLDHVGIDDNFFEAGGNSLTATRAVARINNALHTDIGVRTLFEDLTPRTVSSHLVHRTNNVPHPLVAEPRPRWIPLSPAQKRMWFLNQYDTTSPAYNIPLTLHLTGNL</sequence>
<protein>
    <submittedName>
        <fullName evidence="5">Amino acid adenylation domain-containing protein</fullName>
    </submittedName>
</protein>
<evidence type="ECO:0000313" key="5">
    <source>
        <dbReference type="EMBL" id="MCQ4122820.1"/>
    </source>
</evidence>
<dbReference type="InterPro" id="IPR036736">
    <property type="entry name" value="ACP-like_sf"/>
</dbReference>
<dbReference type="InterPro" id="IPR010071">
    <property type="entry name" value="AA_adenyl_dom"/>
</dbReference>
<dbReference type="Pfam" id="PF00501">
    <property type="entry name" value="AMP-binding"/>
    <property type="match status" value="1"/>
</dbReference>
<evidence type="ECO:0000256" key="1">
    <source>
        <dbReference type="ARBA" id="ARBA00001957"/>
    </source>
</evidence>
<accession>A0ABT1QM08</accession>
<comment type="caution">
    <text evidence="5">The sequence shown here is derived from an EMBL/GenBank/DDBJ whole genome shotgun (WGS) entry which is preliminary data.</text>
</comment>
<comment type="cofactor">
    <cofactor evidence="1">
        <name>pantetheine 4'-phosphate</name>
        <dbReference type="ChEBI" id="CHEBI:47942"/>
    </cofactor>
</comment>
<dbReference type="Proteomes" id="UP001524501">
    <property type="component" value="Unassembled WGS sequence"/>
</dbReference>
<dbReference type="SUPFAM" id="SSF56801">
    <property type="entry name" value="Acetyl-CoA synthetase-like"/>
    <property type="match status" value="1"/>
</dbReference>
<dbReference type="Gene3D" id="3.40.50.12780">
    <property type="entry name" value="N-terminal domain of ligase-like"/>
    <property type="match status" value="1"/>
</dbReference>
<dbReference type="NCBIfam" id="TIGR01733">
    <property type="entry name" value="AA-adenyl-dom"/>
    <property type="match status" value="1"/>
</dbReference>
<dbReference type="Gene3D" id="3.30.559.30">
    <property type="entry name" value="Nonribosomal peptide synthetase, condensation domain"/>
    <property type="match status" value="1"/>
</dbReference>
<gene>
    <name evidence="5" type="ORF">NOF53_27365</name>
</gene>
<evidence type="ECO:0000256" key="3">
    <source>
        <dbReference type="ARBA" id="ARBA00022553"/>
    </source>
</evidence>
<dbReference type="InterPro" id="IPR009081">
    <property type="entry name" value="PP-bd_ACP"/>
</dbReference>
<keyword evidence="6" id="KW-1185">Reference proteome</keyword>
<dbReference type="PROSITE" id="PS50075">
    <property type="entry name" value="CARRIER"/>
    <property type="match status" value="1"/>
</dbReference>
<dbReference type="InterPro" id="IPR000873">
    <property type="entry name" value="AMP-dep_synth/lig_dom"/>
</dbReference>
<dbReference type="Gene3D" id="1.10.1200.10">
    <property type="entry name" value="ACP-like"/>
    <property type="match status" value="1"/>
</dbReference>
<keyword evidence="2" id="KW-0596">Phosphopantetheine</keyword>
<dbReference type="InterPro" id="IPR025110">
    <property type="entry name" value="AMP-bd_C"/>
</dbReference>
<dbReference type="InterPro" id="IPR045851">
    <property type="entry name" value="AMP-bd_C_sf"/>
</dbReference>
<dbReference type="PROSITE" id="PS00455">
    <property type="entry name" value="AMP_BINDING"/>
    <property type="match status" value="1"/>
</dbReference>
<feature type="non-terminal residue" evidence="5">
    <location>
        <position position="766"/>
    </location>
</feature>
<name>A0ABT1QM08_9NOCA</name>
<proteinExistence type="predicted"/>
<feature type="domain" description="Carrier" evidence="4">
    <location>
        <begin position="641"/>
        <end position="716"/>
    </location>
</feature>
<reference evidence="5 6" key="1">
    <citation type="submission" date="2022-07" db="EMBL/GenBank/DDBJ databases">
        <title>Degradation activity of malathion, p-nitrophenol and potential low-temperature adaptation strategy of Rhodococcus sp. FXJ9.536.</title>
        <authorList>
            <person name="Huang J."/>
            <person name="Huang Y."/>
        </authorList>
    </citation>
    <scope>NUCLEOTIDE SEQUENCE [LARGE SCALE GENOMIC DNA]</scope>
    <source>
        <strain evidence="5 6">FXJ9.536</strain>
    </source>
</reference>
<dbReference type="Gene3D" id="3.30.559.10">
    <property type="entry name" value="Chloramphenicol acetyltransferase-like domain"/>
    <property type="match status" value="2"/>
</dbReference>
<dbReference type="Pfam" id="PF00550">
    <property type="entry name" value="PP-binding"/>
    <property type="match status" value="1"/>
</dbReference>
<dbReference type="EMBL" id="JANFQF010000047">
    <property type="protein sequence ID" value="MCQ4122820.1"/>
    <property type="molecule type" value="Genomic_DNA"/>
</dbReference>
<keyword evidence="3" id="KW-0597">Phosphoprotein</keyword>
<dbReference type="InterPro" id="IPR006162">
    <property type="entry name" value="Ppantetheine_attach_site"/>
</dbReference>
<dbReference type="InterPro" id="IPR020845">
    <property type="entry name" value="AMP-binding_CS"/>
</dbReference>
<evidence type="ECO:0000259" key="4">
    <source>
        <dbReference type="PROSITE" id="PS50075"/>
    </source>
</evidence>
<dbReference type="SUPFAM" id="SSF52777">
    <property type="entry name" value="CoA-dependent acyltransferases"/>
    <property type="match status" value="1"/>
</dbReference>
<dbReference type="Pfam" id="PF13193">
    <property type="entry name" value="AMP-binding_C"/>
    <property type="match status" value="1"/>
</dbReference>
<dbReference type="InterPro" id="IPR023213">
    <property type="entry name" value="CAT-like_dom_sf"/>
</dbReference>
<dbReference type="PANTHER" id="PTHR45527:SF1">
    <property type="entry name" value="FATTY ACID SYNTHASE"/>
    <property type="match status" value="1"/>
</dbReference>
<organism evidence="5 6">
    <name type="scientific">Rhodococcus tibetensis</name>
    <dbReference type="NCBI Taxonomy" id="2965064"/>
    <lineage>
        <taxon>Bacteria</taxon>
        <taxon>Bacillati</taxon>
        <taxon>Actinomycetota</taxon>
        <taxon>Actinomycetes</taxon>
        <taxon>Mycobacteriales</taxon>
        <taxon>Nocardiaceae</taxon>
        <taxon>Rhodococcus</taxon>
    </lineage>
</organism>
<dbReference type="Gene3D" id="3.30.300.30">
    <property type="match status" value="1"/>
</dbReference>
<evidence type="ECO:0000313" key="6">
    <source>
        <dbReference type="Proteomes" id="UP001524501"/>
    </source>
</evidence>
<dbReference type="InterPro" id="IPR042099">
    <property type="entry name" value="ANL_N_sf"/>
</dbReference>
<feature type="non-terminal residue" evidence="5">
    <location>
        <position position="1"/>
    </location>
</feature>